<name>A0A7S3V7D1_9STRA</name>
<gene>
    <name evidence="2" type="ORF">CDEB00056_LOCUS6246</name>
</gene>
<evidence type="ECO:0000256" key="1">
    <source>
        <dbReference type="SAM" id="MobiDB-lite"/>
    </source>
</evidence>
<sequence length="149" mass="16894">MGKSIRSKIKRAHRTEFRKTIGKAWAEKKSALIQEKLKECISKGEMNSFERLNGIFNKDDGDDNMDNNNSDSNIDIDAMDTDAKVVINKQKGKKKHPLQHTQGQSGAKLARKKINKMKRRGVYKKGAGPIEKKKGVPKKKINKKNKVSF</sequence>
<feature type="region of interest" description="Disordered" evidence="1">
    <location>
        <begin position="89"/>
        <end position="149"/>
    </location>
</feature>
<organism evidence="2">
    <name type="scientific">Chaetoceros debilis</name>
    <dbReference type="NCBI Taxonomy" id="122233"/>
    <lineage>
        <taxon>Eukaryota</taxon>
        <taxon>Sar</taxon>
        <taxon>Stramenopiles</taxon>
        <taxon>Ochrophyta</taxon>
        <taxon>Bacillariophyta</taxon>
        <taxon>Coscinodiscophyceae</taxon>
        <taxon>Chaetocerotophycidae</taxon>
        <taxon>Chaetocerotales</taxon>
        <taxon>Chaetocerotaceae</taxon>
        <taxon>Chaetoceros</taxon>
    </lineage>
</organism>
<proteinExistence type="predicted"/>
<dbReference type="AlphaFoldDB" id="A0A7S3V7D1"/>
<accession>A0A7S3V7D1</accession>
<dbReference type="EMBL" id="HBIO01008207">
    <property type="protein sequence ID" value="CAE0461405.1"/>
    <property type="molecule type" value="Transcribed_RNA"/>
</dbReference>
<feature type="region of interest" description="Disordered" evidence="1">
    <location>
        <begin position="57"/>
        <end position="76"/>
    </location>
</feature>
<evidence type="ECO:0000313" key="2">
    <source>
        <dbReference type="EMBL" id="CAE0461405.1"/>
    </source>
</evidence>
<feature type="compositionally biased region" description="Low complexity" evidence="1">
    <location>
        <begin position="66"/>
        <end position="76"/>
    </location>
</feature>
<reference evidence="2" key="1">
    <citation type="submission" date="2021-01" db="EMBL/GenBank/DDBJ databases">
        <authorList>
            <person name="Corre E."/>
            <person name="Pelletier E."/>
            <person name="Niang G."/>
            <person name="Scheremetjew M."/>
            <person name="Finn R."/>
            <person name="Kale V."/>
            <person name="Holt S."/>
            <person name="Cochrane G."/>
            <person name="Meng A."/>
            <person name="Brown T."/>
            <person name="Cohen L."/>
        </authorList>
    </citation>
    <scope>NUCLEOTIDE SEQUENCE</scope>
    <source>
        <strain evidence="2">MM31A-1</strain>
    </source>
</reference>
<protein>
    <submittedName>
        <fullName evidence="2">Uncharacterized protein</fullName>
    </submittedName>
</protein>
<feature type="compositionally biased region" description="Basic residues" evidence="1">
    <location>
        <begin position="109"/>
        <end position="123"/>
    </location>
</feature>
<feature type="compositionally biased region" description="Basic residues" evidence="1">
    <location>
        <begin position="135"/>
        <end position="149"/>
    </location>
</feature>